<dbReference type="EMBL" id="OC898054">
    <property type="protein sequence ID" value="CAD7648450.1"/>
    <property type="molecule type" value="Genomic_DNA"/>
</dbReference>
<accession>A0A7R9LV78</accession>
<reference evidence="1" key="1">
    <citation type="submission" date="2020-11" db="EMBL/GenBank/DDBJ databases">
        <authorList>
            <person name="Tran Van P."/>
        </authorList>
    </citation>
    <scope>NUCLEOTIDE SEQUENCE</scope>
</reference>
<protein>
    <submittedName>
        <fullName evidence="1">Uncharacterized protein</fullName>
    </submittedName>
</protein>
<gene>
    <name evidence="1" type="ORF">OSB1V03_LOCUS21939</name>
</gene>
<organism evidence="1">
    <name type="scientific">Medioppia subpectinata</name>
    <dbReference type="NCBI Taxonomy" id="1979941"/>
    <lineage>
        <taxon>Eukaryota</taxon>
        <taxon>Metazoa</taxon>
        <taxon>Ecdysozoa</taxon>
        <taxon>Arthropoda</taxon>
        <taxon>Chelicerata</taxon>
        <taxon>Arachnida</taxon>
        <taxon>Acari</taxon>
        <taxon>Acariformes</taxon>
        <taxon>Sarcoptiformes</taxon>
        <taxon>Oribatida</taxon>
        <taxon>Brachypylina</taxon>
        <taxon>Oppioidea</taxon>
        <taxon>Oppiidae</taxon>
        <taxon>Medioppia</taxon>
    </lineage>
</organism>
<name>A0A7R9LV78_9ACAR</name>
<dbReference type="AlphaFoldDB" id="A0A7R9LV78"/>
<evidence type="ECO:0000313" key="2">
    <source>
        <dbReference type="Proteomes" id="UP000759131"/>
    </source>
</evidence>
<dbReference type="EMBL" id="CAJPIZ010043479">
    <property type="protein sequence ID" value="CAG2121993.1"/>
    <property type="molecule type" value="Genomic_DNA"/>
</dbReference>
<keyword evidence="2" id="KW-1185">Reference proteome</keyword>
<evidence type="ECO:0000313" key="1">
    <source>
        <dbReference type="EMBL" id="CAD7648450.1"/>
    </source>
</evidence>
<sequence>MAYGFIMVRTIGPIIPDLFASFMIRSFMFIMKCWIDSRALPSYGPSPSNPL</sequence>
<dbReference type="Proteomes" id="UP000759131">
    <property type="component" value="Unassembled WGS sequence"/>
</dbReference>
<proteinExistence type="predicted"/>
<feature type="non-terminal residue" evidence="1">
    <location>
        <position position="51"/>
    </location>
</feature>